<sequence length="120" mass="14010">MFRIIQHLNIGPLIPLEFIVLVLQNNLRCSSSGQERNLVENSVNECNVCITRRVSKRITLMYPIISEAFLNYVQVYGSFHAWRIVPVREDDFLQIMQNLRLDHVIRSDHVGIVIHCDNYS</sequence>
<proteinExistence type="predicted"/>
<dbReference type="AlphaFoldDB" id="A0A397VGM2"/>
<protein>
    <submittedName>
        <fullName evidence="1">Uncharacterized protein</fullName>
    </submittedName>
</protein>
<organism evidence="1 2">
    <name type="scientific">Gigaspora rosea</name>
    <dbReference type="NCBI Taxonomy" id="44941"/>
    <lineage>
        <taxon>Eukaryota</taxon>
        <taxon>Fungi</taxon>
        <taxon>Fungi incertae sedis</taxon>
        <taxon>Mucoromycota</taxon>
        <taxon>Glomeromycotina</taxon>
        <taxon>Glomeromycetes</taxon>
        <taxon>Diversisporales</taxon>
        <taxon>Gigasporaceae</taxon>
        <taxon>Gigaspora</taxon>
    </lineage>
</organism>
<comment type="caution">
    <text evidence="1">The sequence shown here is derived from an EMBL/GenBank/DDBJ whole genome shotgun (WGS) entry which is preliminary data.</text>
</comment>
<gene>
    <name evidence="1" type="ORF">C2G38_1218763</name>
</gene>
<reference evidence="1 2" key="1">
    <citation type="submission" date="2018-06" db="EMBL/GenBank/DDBJ databases">
        <title>Comparative genomics reveals the genomic features of Rhizophagus irregularis, R. cerebriforme, R. diaphanum and Gigaspora rosea, and their symbiotic lifestyle signature.</title>
        <authorList>
            <person name="Morin E."/>
            <person name="San Clemente H."/>
            <person name="Chen E.C.H."/>
            <person name="De La Providencia I."/>
            <person name="Hainaut M."/>
            <person name="Kuo A."/>
            <person name="Kohler A."/>
            <person name="Murat C."/>
            <person name="Tang N."/>
            <person name="Roy S."/>
            <person name="Loubradou J."/>
            <person name="Henrissat B."/>
            <person name="Grigoriev I.V."/>
            <person name="Corradi N."/>
            <person name="Roux C."/>
            <person name="Martin F.M."/>
        </authorList>
    </citation>
    <scope>NUCLEOTIDE SEQUENCE [LARGE SCALE GENOMIC DNA]</scope>
    <source>
        <strain evidence="1 2">DAOM 194757</strain>
    </source>
</reference>
<accession>A0A397VGM2</accession>
<keyword evidence="2" id="KW-1185">Reference proteome</keyword>
<evidence type="ECO:0000313" key="1">
    <source>
        <dbReference type="EMBL" id="RIB20149.1"/>
    </source>
</evidence>
<evidence type="ECO:0000313" key="2">
    <source>
        <dbReference type="Proteomes" id="UP000266673"/>
    </source>
</evidence>
<dbReference type="Proteomes" id="UP000266673">
    <property type="component" value="Unassembled WGS sequence"/>
</dbReference>
<dbReference type="EMBL" id="QKWP01000434">
    <property type="protein sequence ID" value="RIB20149.1"/>
    <property type="molecule type" value="Genomic_DNA"/>
</dbReference>
<name>A0A397VGM2_9GLOM</name>